<dbReference type="InterPro" id="IPR036388">
    <property type="entry name" value="WH-like_DNA-bd_sf"/>
</dbReference>
<dbReference type="InterPro" id="IPR001845">
    <property type="entry name" value="HTH_ArsR_DNA-bd_dom"/>
</dbReference>
<protein>
    <submittedName>
        <fullName evidence="5">Transcriptional regulator, ArsR family</fullName>
    </submittedName>
</protein>
<evidence type="ECO:0000259" key="4">
    <source>
        <dbReference type="PROSITE" id="PS50987"/>
    </source>
</evidence>
<dbReference type="PRINTS" id="PR00778">
    <property type="entry name" value="HTHARSR"/>
</dbReference>
<dbReference type="CDD" id="cd00090">
    <property type="entry name" value="HTH_ARSR"/>
    <property type="match status" value="1"/>
</dbReference>
<name>A0A1C4XCV2_9ACTN</name>
<dbReference type="STRING" id="121616.GA0070216_104291"/>
<organism evidence="5 6">
    <name type="scientific">Micromonospora matsumotoense</name>
    <dbReference type="NCBI Taxonomy" id="121616"/>
    <lineage>
        <taxon>Bacteria</taxon>
        <taxon>Bacillati</taxon>
        <taxon>Actinomycetota</taxon>
        <taxon>Actinomycetes</taxon>
        <taxon>Micromonosporales</taxon>
        <taxon>Micromonosporaceae</taxon>
        <taxon>Micromonospora</taxon>
    </lineage>
</organism>
<dbReference type="PANTHER" id="PTHR33154">
    <property type="entry name" value="TRANSCRIPTIONAL REGULATOR, ARSR FAMILY"/>
    <property type="match status" value="1"/>
</dbReference>
<keyword evidence="6" id="KW-1185">Reference proteome</keyword>
<dbReference type="Pfam" id="PF01022">
    <property type="entry name" value="HTH_5"/>
    <property type="match status" value="1"/>
</dbReference>
<dbReference type="InterPro" id="IPR011991">
    <property type="entry name" value="ArsR-like_HTH"/>
</dbReference>
<evidence type="ECO:0000256" key="2">
    <source>
        <dbReference type="ARBA" id="ARBA00023125"/>
    </source>
</evidence>
<dbReference type="Gene3D" id="1.10.10.10">
    <property type="entry name" value="Winged helix-like DNA-binding domain superfamily/Winged helix DNA-binding domain"/>
    <property type="match status" value="1"/>
</dbReference>
<dbReference type="SMART" id="SM00418">
    <property type="entry name" value="HTH_ARSR"/>
    <property type="match status" value="1"/>
</dbReference>
<feature type="domain" description="HTH arsR-type" evidence="4">
    <location>
        <begin position="23"/>
        <end position="120"/>
    </location>
</feature>
<dbReference type="GO" id="GO:0003677">
    <property type="term" value="F:DNA binding"/>
    <property type="evidence" value="ECO:0007669"/>
    <property type="project" value="UniProtKB-KW"/>
</dbReference>
<dbReference type="Proteomes" id="UP000198797">
    <property type="component" value="Unassembled WGS sequence"/>
</dbReference>
<dbReference type="InterPro" id="IPR051081">
    <property type="entry name" value="HTH_MetalResp_TranReg"/>
</dbReference>
<dbReference type="GO" id="GO:0003700">
    <property type="term" value="F:DNA-binding transcription factor activity"/>
    <property type="evidence" value="ECO:0007669"/>
    <property type="project" value="InterPro"/>
</dbReference>
<dbReference type="EMBL" id="FMCU01000004">
    <property type="protein sequence ID" value="SCF06187.1"/>
    <property type="molecule type" value="Genomic_DNA"/>
</dbReference>
<dbReference type="InterPro" id="IPR036390">
    <property type="entry name" value="WH_DNA-bd_sf"/>
</dbReference>
<evidence type="ECO:0000313" key="6">
    <source>
        <dbReference type="Proteomes" id="UP000198797"/>
    </source>
</evidence>
<sequence length="124" mass="13259">MMADVGAAKTNTPVISPLAGEPIKRADAERLAGVLKAFADPARLRLLSLIQSAPEGEASVTDLTAPLGLSQPTVSHHLRILTEAGLIEREKRGVWAYYRTVPAAIAAIADLLTPPRKRATKKTR</sequence>
<evidence type="ECO:0000256" key="3">
    <source>
        <dbReference type="ARBA" id="ARBA00023163"/>
    </source>
</evidence>
<dbReference type="AlphaFoldDB" id="A0A1C4XCV2"/>
<keyword evidence="3" id="KW-0804">Transcription</keyword>
<dbReference type="PANTHER" id="PTHR33154:SF18">
    <property type="entry name" value="ARSENICAL RESISTANCE OPERON REPRESSOR"/>
    <property type="match status" value="1"/>
</dbReference>
<gene>
    <name evidence="5" type="ORF">GA0070216_104291</name>
</gene>
<keyword evidence="2" id="KW-0238">DNA-binding</keyword>
<evidence type="ECO:0000313" key="5">
    <source>
        <dbReference type="EMBL" id="SCF06187.1"/>
    </source>
</evidence>
<proteinExistence type="predicted"/>
<accession>A0A1C4XCV2</accession>
<keyword evidence="1" id="KW-0805">Transcription regulation</keyword>
<evidence type="ECO:0000256" key="1">
    <source>
        <dbReference type="ARBA" id="ARBA00023015"/>
    </source>
</evidence>
<reference evidence="6" key="1">
    <citation type="submission" date="2016-06" db="EMBL/GenBank/DDBJ databases">
        <authorList>
            <person name="Varghese N."/>
            <person name="Submissions Spin"/>
        </authorList>
    </citation>
    <scope>NUCLEOTIDE SEQUENCE [LARGE SCALE GENOMIC DNA]</scope>
    <source>
        <strain evidence="6">DSM 44100</strain>
    </source>
</reference>
<dbReference type="NCBIfam" id="NF033788">
    <property type="entry name" value="HTH_metalloreg"/>
    <property type="match status" value="1"/>
</dbReference>
<dbReference type="PROSITE" id="PS50987">
    <property type="entry name" value="HTH_ARSR_2"/>
    <property type="match status" value="1"/>
</dbReference>
<dbReference type="SUPFAM" id="SSF46785">
    <property type="entry name" value="Winged helix' DNA-binding domain"/>
    <property type="match status" value="1"/>
</dbReference>
<dbReference type="OrthoDB" id="9798835at2"/>